<dbReference type="EMBL" id="JAVDWR010000001">
    <property type="protein sequence ID" value="MDR7119768.1"/>
    <property type="molecule type" value="Genomic_DNA"/>
</dbReference>
<sequence>MANVPAFLRFNKSTLVSNSPTTATESKALIQHVRKIPAQRWEFTLTTVPLNKTEIRKLMAWVFSQNGRYSVFDTTLPVYSKPRGVASGSPTVRTAATAGATQVQMQGFSGPVNGQLLAGDFIRFANHSKVYQLMGDVNSNVSGQLTLSIFPQLRADIPLGTAAIVKDVPFTVRLVRDAQEFDSAVSGSGFSSFELDVIEVL</sequence>
<name>A0ABU1VWL2_9GAMM</name>
<keyword evidence="2" id="KW-1185">Reference proteome</keyword>
<evidence type="ECO:0000313" key="1">
    <source>
        <dbReference type="EMBL" id="MDR7119768.1"/>
    </source>
</evidence>
<protein>
    <submittedName>
        <fullName evidence="1">Uncharacterized protein</fullName>
    </submittedName>
</protein>
<dbReference type="RefSeq" id="WP_310274579.1">
    <property type="nucleotide sequence ID" value="NZ_JAVDWR010000001.1"/>
</dbReference>
<organism evidence="1 2">
    <name type="scientific">Rheinheimera soli</name>
    <dbReference type="NCBI Taxonomy" id="443616"/>
    <lineage>
        <taxon>Bacteria</taxon>
        <taxon>Pseudomonadati</taxon>
        <taxon>Pseudomonadota</taxon>
        <taxon>Gammaproteobacteria</taxon>
        <taxon>Chromatiales</taxon>
        <taxon>Chromatiaceae</taxon>
        <taxon>Rheinheimera</taxon>
    </lineage>
</organism>
<proteinExistence type="predicted"/>
<evidence type="ECO:0000313" key="2">
    <source>
        <dbReference type="Proteomes" id="UP001257909"/>
    </source>
</evidence>
<dbReference type="Gene3D" id="3.30.200.190">
    <property type="match status" value="1"/>
</dbReference>
<gene>
    <name evidence="1" type="ORF">J2W69_000683</name>
</gene>
<dbReference type="Gene3D" id="2.40.30.290">
    <property type="match status" value="1"/>
</dbReference>
<comment type="caution">
    <text evidence="1">The sequence shown here is derived from an EMBL/GenBank/DDBJ whole genome shotgun (WGS) entry which is preliminary data.</text>
</comment>
<reference evidence="1 2" key="1">
    <citation type="submission" date="2023-07" db="EMBL/GenBank/DDBJ databases">
        <title>Sorghum-associated microbial communities from plants grown in Nebraska, USA.</title>
        <authorList>
            <person name="Schachtman D."/>
        </authorList>
    </citation>
    <scope>NUCLEOTIDE SEQUENCE [LARGE SCALE GENOMIC DNA]</scope>
    <source>
        <strain evidence="1 2">4138</strain>
    </source>
</reference>
<dbReference type="Proteomes" id="UP001257909">
    <property type="component" value="Unassembled WGS sequence"/>
</dbReference>
<accession>A0ABU1VWL2</accession>